<dbReference type="CDD" id="cd04301">
    <property type="entry name" value="NAT_SF"/>
    <property type="match status" value="1"/>
</dbReference>
<gene>
    <name evidence="4" type="ORF">SDC9_112937</name>
</gene>
<organism evidence="4">
    <name type="scientific">bioreactor metagenome</name>
    <dbReference type="NCBI Taxonomy" id="1076179"/>
    <lineage>
        <taxon>unclassified sequences</taxon>
        <taxon>metagenomes</taxon>
        <taxon>ecological metagenomes</taxon>
    </lineage>
</organism>
<keyword evidence="2 4" id="KW-0012">Acyltransferase</keyword>
<dbReference type="Gene3D" id="3.40.630.30">
    <property type="match status" value="1"/>
</dbReference>
<proteinExistence type="predicted"/>
<feature type="domain" description="N-acetyltransferase" evidence="3">
    <location>
        <begin position="1"/>
        <end position="158"/>
    </location>
</feature>
<dbReference type="AlphaFoldDB" id="A0A645BS32"/>
<dbReference type="PANTHER" id="PTHR43072">
    <property type="entry name" value="N-ACETYLTRANSFERASE"/>
    <property type="match status" value="1"/>
</dbReference>
<keyword evidence="1 4" id="KW-0808">Transferase</keyword>
<evidence type="ECO:0000256" key="1">
    <source>
        <dbReference type="ARBA" id="ARBA00022679"/>
    </source>
</evidence>
<dbReference type="InterPro" id="IPR000182">
    <property type="entry name" value="GNAT_dom"/>
</dbReference>
<evidence type="ECO:0000259" key="3">
    <source>
        <dbReference type="PROSITE" id="PS51186"/>
    </source>
</evidence>
<accession>A0A645BS32</accession>
<dbReference type="InterPro" id="IPR016181">
    <property type="entry name" value="Acyl_CoA_acyltransferase"/>
</dbReference>
<protein>
    <submittedName>
        <fullName evidence="4">L-methionine sulfoximine/L-methionine sulfone acetyltransferase</fullName>
        <ecNumber evidence="4">2.3.1.-</ecNumber>
    </submittedName>
</protein>
<name>A0A645BS32_9ZZZZ</name>
<dbReference type="EMBL" id="VSSQ01020849">
    <property type="protein sequence ID" value="MPM66033.1"/>
    <property type="molecule type" value="Genomic_DNA"/>
</dbReference>
<comment type="caution">
    <text evidence="4">The sequence shown here is derived from an EMBL/GenBank/DDBJ whole genome shotgun (WGS) entry which is preliminary data.</text>
</comment>
<evidence type="ECO:0000256" key="2">
    <source>
        <dbReference type="ARBA" id="ARBA00023315"/>
    </source>
</evidence>
<dbReference type="SUPFAM" id="SSF55729">
    <property type="entry name" value="Acyl-CoA N-acyltransferases (Nat)"/>
    <property type="match status" value="1"/>
</dbReference>
<reference evidence="4" key="1">
    <citation type="submission" date="2019-08" db="EMBL/GenBank/DDBJ databases">
        <authorList>
            <person name="Kucharzyk K."/>
            <person name="Murdoch R.W."/>
            <person name="Higgins S."/>
            <person name="Loffler F."/>
        </authorList>
    </citation>
    <scope>NUCLEOTIDE SEQUENCE</scope>
</reference>
<dbReference type="Pfam" id="PF00583">
    <property type="entry name" value="Acetyltransf_1"/>
    <property type="match status" value="1"/>
</dbReference>
<dbReference type="GO" id="GO:0016747">
    <property type="term" value="F:acyltransferase activity, transferring groups other than amino-acyl groups"/>
    <property type="evidence" value="ECO:0007669"/>
    <property type="project" value="InterPro"/>
</dbReference>
<dbReference type="PANTHER" id="PTHR43072:SF23">
    <property type="entry name" value="UPF0039 PROTEIN C11D3.02C"/>
    <property type="match status" value="1"/>
</dbReference>
<dbReference type="PROSITE" id="PS51186">
    <property type="entry name" value="GNAT"/>
    <property type="match status" value="1"/>
</dbReference>
<evidence type="ECO:0000313" key="4">
    <source>
        <dbReference type="EMBL" id="MPM66033.1"/>
    </source>
</evidence>
<dbReference type="EC" id="2.3.1.-" evidence="4"/>
<sequence>MIRDMKPDDWGRITAIYQQGLDRGISTFNTVCPSYQEWDKSHIKECRYVYEKSGIVVGWVAISPTSPRYAYRGSVEVSIYIDDTFRGKGIGTELLKKLDEESEKAGYWSIYSAIFSINEASIALHRKCGFREIGYREKIAKDRFGRWQNTILMEKRNNIE</sequence>